<evidence type="ECO:0000313" key="1">
    <source>
        <dbReference type="EMBL" id="KDO31757.1"/>
    </source>
</evidence>
<dbReference type="VEuPathDB" id="FungiDB:SPRG_03677"/>
<reference evidence="1 2" key="1">
    <citation type="journal article" date="2013" name="PLoS Genet.">
        <title>Distinctive expansion of potential virulence genes in the genome of the oomycete fish pathogen Saprolegnia parasitica.</title>
        <authorList>
            <person name="Jiang R.H."/>
            <person name="de Bruijn I."/>
            <person name="Haas B.J."/>
            <person name="Belmonte R."/>
            <person name="Lobach L."/>
            <person name="Christie J."/>
            <person name="van den Ackerveken G."/>
            <person name="Bottin A."/>
            <person name="Bulone V."/>
            <person name="Diaz-Moreno S.M."/>
            <person name="Dumas B."/>
            <person name="Fan L."/>
            <person name="Gaulin E."/>
            <person name="Govers F."/>
            <person name="Grenville-Briggs L.J."/>
            <person name="Horner N.R."/>
            <person name="Levin J.Z."/>
            <person name="Mammella M."/>
            <person name="Meijer H.J."/>
            <person name="Morris P."/>
            <person name="Nusbaum C."/>
            <person name="Oome S."/>
            <person name="Phillips A.J."/>
            <person name="van Rooyen D."/>
            <person name="Rzeszutek E."/>
            <person name="Saraiva M."/>
            <person name="Secombes C.J."/>
            <person name="Seidl M.F."/>
            <person name="Snel B."/>
            <person name="Stassen J.H."/>
            <person name="Sykes S."/>
            <person name="Tripathy S."/>
            <person name="van den Berg H."/>
            <person name="Vega-Arreguin J.C."/>
            <person name="Wawra S."/>
            <person name="Young S.K."/>
            <person name="Zeng Q."/>
            <person name="Dieguez-Uribeondo J."/>
            <person name="Russ C."/>
            <person name="Tyler B.M."/>
            <person name="van West P."/>
        </authorList>
    </citation>
    <scope>NUCLEOTIDE SEQUENCE [LARGE SCALE GENOMIC DNA]</scope>
    <source>
        <strain evidence="1 2">CBS 223.65</strain>
    </source>
</reference>
<dbReference type="GeneID" id="24126161"/>
<dbReference type="OMA" id="WGHELRL"/>
<dbReference type="EMBL" id="KK583197">
    <property type="protein sequence ID" value="KDO31757.1"/>
    <property type="molecule type" value="Genomic_DNA"/>
</dbReference>
<dbReference type="OrthoDB" id="78703at2759"/>
<sequence length="400" mass="44233">MRADAHPYRPRPRTNVVRQLLGREKLGVPRVLRPLARRTWALRDVALREEQAVVVGFSSDGLFLLYYSYWGHELRLFWRVFEPSGENVVPVAIAVRTSVGPWAPLAATAELPNAAALSLDDRELHVWQSLREQIVVAIACSPNPHAPWFMTLTPAPLQASSPSLRTVSSLRLRLATPHAPKHAWTFLGGGCNQLLLHLGATLVVLGLELSGAQAPTPTMTPWYAPSEYALDMVAIAEPTPFPNARRTLSLQAIYQWTFDIETFLRTWLDSVPALAPRSLLDYALALIDEAPATVAPGSSYMACVLDVARPRTRLALFIYWNTVSGASDVLRVLQRPPAGDVRSSLPSVRDSFLMHLAMHAPVPQSSWCYWSNASVLRQVSLHTVSNAVFPFDIHLCDASS</sequence>
<protein>
    <submittedName>
        <fullName evidence="1">Uncharacterized protein</fullName>
    </submittedName>
</protein>
<dbReference type="KEGG" id="spar:SPRG_03677"/>
<dbReference type="Proteomes" id="UP000030745">
    <property type="component" value="Unassembled WGS sequence"/>
</dbReference>
<dbReference type="AlphaFoldDB" id="A0A067CY94"/>
<keyword evidence="2" id="KW-1185">Reference proteome</keyword>
<dbReference type="RefSeq" id="XP_012197637.1">
    <property type="nucleotide sequence ID" value="XM_012342247.1"/>
</dbReference>
<organism evidence="1 2">
    <name type="scientific">Saprolegnia parasitica (strain CBS 223.65)</name>
    <dbReference type="NCBI Taxonomy" id="695850"/>
    <lineage>
        <taxon>Eukaryota</taxon>
        <taxon>Sar</taxon>
        <taxon>Stramenopiles</taxon>
        <taxon>Oomycota</taxon>
        <taxon>Saprolegniomycetes</taxon>
        <taxon>Saprolegniales</taxon>
        <taxon>Saprolegniaceae</taxon>
        <taxon>Saprolegnia</taxon>
    </lineage>
</organism>
<accession>A0A067CY94</accession>
<proteinExistence type="predicted"/>
<name>A0A067CY94_SAPPC</name>
<evidence type="ECO:0000313" key="2">
    <source>
        <dbReference type="Proteomes" id="UP000030745"/>
    </source>
</evidence>
<gene>
    <name evidence="1" type="ORF">SPRG_03677</name>
</gene>